<comment type="caution">
    <text evidence="2">The sequence shown here is derived from an EMBL/GenBank/DDBJ whole genome shotgun (WGS) entry which is preliminary data.</text>
</comment>
<organism evidence="2 3">
    <name type="scientific">Pristionchus mayeri</name>
    <dbReference type="NCBI Taxonomy" id="1317129"/>
    <lineage>
        <taxon>Eukaryota</taxon>
        <taxon>Metazoa</taxon>
        <taxon>Ecdysozoa</taxon>
        <taxon>Nematoda</taxon>
        <taxon>Chromadorea</taxon>
        <taxon>Rhabditida</taxon>
        <taxon>Rhabditina</taxon>
        <taxon>Diplogasteromorpha</taxon>
        <taxon>Diplogasteroidea</taxon>
        <taxon>Neodiplogasteridae</taxon>
        <taxon>Pristionchus</taxon>
    </lineage>
</organism>
<gene>
    <name evidence="2" type="ORF">PMAYCL1PPCAC_30872</name>
</gene>
<name>A0AAN5DDR0_9BILA</name>
<protein>
    <submittedName>
        <fullName evidence="2">Uncharacterized protein</fullName>
    </submittedName>
</protein>
<evidence type="ECO:0000313" key="2">
    <source>
        <dbReference type="EMBL" id="GMR60677.1"/>
    </source>
</evidence>
<keyword evidence="1" id="KW-0812">Transmembrane</keyword>
<feature type="non-terminal residue" evidence="2">
    <location>
        <position position="1"/>
    </location>
</feature>
<keyword evidence="3" id="KW-1185">Reference proteome</keyword>
<keyword evidence="1" id="KW-1133">Transmembrane helix</keyword>
<dbReference type="EMBL" id="BTRK01000006">
    <property type="protein sequence ID" value="GMR60677.1"/>
    <property type="molecule type" value="Genomic_DNA"/>
</dbReference>
<keyword evidence="1" id="KW-0472">Membrane</keyword>
<reference evidence="3" key="1">
    <citation type="submission" date="2022-10" db="EMBL/GenBank/DDBJ databases">
        <title>Genome assembly of Pristionchus species.</title>
        <authorList>
            <person name="Yoshida K."/>
            <person name="Sommer R.J."/>
        </authorList>
    </citation>
    <scope>NUCLEOTIDE SEQUENCE [LARGE SCALE GENOMIC DNA]</scope>
    <source>
        <strain evidence="3">RS5460</strain>
    </source>
</reference>
<proteinExistence type="predicted"/>
<sequence length="76" mass="8837">EYRLMWTSIISFLFYLAWHINNILAKYTSIPFCAIFQFSFLALSSLTPFWSLYILTPSVRSSPITPQPNVAFVNIK</sequence>
<evidence type="ECO:0000256" key="1">
    <source>
        <dbReference type="SAM" id="Phobius"/>
    </source>
</evidence>
<dbReference type="Proteomes" id="UP001328107">
    <property type="component" value="Unassembled WGS sequence"/>
</dbReference>
<evidence type="ECO:0000313" key="3">
    <source>
        <dbReference type="Proteomes" id="UP001328107"/>
    </source>
</evidence>
<dbReference type="AlphaFoldDB" id="A0AAN5DDR0"/>
<feature type="transmembrane region" description="Helical" evidence="1">
    <location>
        <begin position="6"/>
        <end position="25"/>
    </location>
</feature>
<feature type="transmembrane region" description="Helical" evidence="1">
    <location>
        <begin position="32"/>
        <end position="53"/>
    </location>
</feature>
<accession>A0AAN5DDR0</accession>